<dbReference type="PANTHER" id="PTHR11559">
    <property type="entry name" value="CARBOXYLESTERASE"/>
    <property type="match status" value="1"/>
</dbReference>
<dbReference type="Pfam" id="PF00135">
    <property type="entry name" value="COesterase"/>
    <property type="match status" value="1"/>
</dbReference>
<gene>
    <name evidence="5" type="ORF">D9613_009119</name>
</gene>
<dbReference type="Proteomes" id="UP000521872">
    <property type="component" value="Unassembled WGS sequence"/>
</dbReference>
<dbReference type="AlphaFoldDB" id="A0A8H4R4J9"/>
<name>A0A8H4R4J9_9AGAR</name>
<feature type="domain" description="Carboxylesterase type B" evidence="4">
    <location>
        <begin position="35"/>
        <end position="428"/>
    </location>
</feature>
<evidence type="ECO:0000313" key="5">
    <source>
        <dbReference type="EMBL" id="KAF4622086.1"/>
    </source>
</evidence>
<dbReference type="PROSITE" id="PS00122">
    <property type="entry name" value="CARBOXYLESTERASE_B_1"/>
    <property type="match status" value="1"/>
</dbReference>
<protein>
    <recommendedName>
        <fullName evidence="3">Carboxylic ester hydrolase</fullName>
        <ecNumber evidence="3">3.1.1.-</ecNumber>
    </recommendedName>
</protein>
<feature type="signal peptide" evidence="3">
    <location>
        <begin position="1"/>
        <end position="22"/>
    </location>
</feature>
<evidence type="ECO:0000256" key="3">
    <source>
        <dbReference type="RuleBase" id="RU361235"/>
    </source>
</evidence>
<reference evidence="5 6" key="1">
    <citation type="submission" date="2019-12" db="EMBL/GenBank/DDBJ databases">
        <authorList>
            <person name="Floudas D."/>
            <person name="Bentzer J."/>
            <person name="Ahren D."/>
            <person name="Johansson T."/>
            <person name="Persson P."/>
            <person name="Tunlid A."/>
        </authorList>
    </citation>
    <scope>NUCLEOTIDE SEQUENCE [LARGE SCALE GENOMIC DNA]</scope>
    <source>
        <strain evidence="5 6">CBS 102.39</strain>
    </source>
</reference>
<comment type="similarity">
    <text evidence="1 3">Belongs to the type-B carboxylesterase/lipase family.</text>
</comment>
<dbReference type="EMBL" id="JAACJL010000002">
    <property type="protein sequence ID" value="KAF4622086.1"/>
    <property type="molecule type" value="Genomic_DNA"/>
</dbReference>
<sequence>MIVLPASLLAGSLLLFAKVSLALPATTAATSLVGTTVTLDYATLNGLQDTTNNIISFRGVPYADPPVGNLRWRGTVFPPSKHLGTINAKQFGPACIATSQTNTNSGTSEDCLLGNVFIPASTNVNAKLPVLVWFHGGGFQGGSTHDAPPEMIMQSSSSPMIFVSFEYRLGHFGFLGGSQVKNNGILNAGLHDQHAALRWVNKYIGKFGGDSSRVTIWGESAGAGSTMFQLIANAGNGAGLFHAAMGDSPSLSFTPMYNGPYSEGIFKDYASAAGCVKQGTDTMKCLRSASALTLIHAANKVTAARPATLYVFAPVIDGSFLAQAPVEAFTSGRFAKVPVLFGSNTNEGAFWSTSIPDPNANTNTKGASETTVYNFLRGQWATLTQATFQNLLKSYPLSQYSNSLSSQAQQMYGEGRYICTAGLITGAAKAFQAGHVYQFQ</sequence>
<dbReference type="SUPFAM" id="SSF53474">
    <property type="entry name" value="alpha/beta-Hydrolases"/>
    <property type="match status" value="1"/>
</dbReference>
<evidence type="ECO:0000256" key="2">
    <source>
        <dbReference type="ARBA" id="ARBA00022801"/>
    </source>
</evidence>
<evidence type="ECO:0000313" key="6">
    <source>
        <dbReference type="Proteomes" id="UP000521872"/>
    </source>
</evidence>
<dbReference type="Gene3D" id="3.40.50.1820">
    <property type="entry name" value="alpha/beta hydrolase"/>
    <property type="match status" value="1"/>
</dbReference>
<proteinExistence type="inferred from homology"/>
<dbReference type="InterPro" id="IPR019826">
    <property type="entry name" value="Carboxylesterase_B_AS"/>
</dbReference>
<keyword evidence="2 3" id="KW-0378">Hydrolase</keyword>
<accession>A0A8H4R4J9</accession>
<keyword evidence="6" id="KW-1185">Reference proteome</keyword>
<feature type="chain" id="PRO_5034810399" description="Carboxylic ester hydrolase" evidence="3">
    <location>
        <begin position="23"/>
        <end position="440"/>
    </location>
</feature>
<comment type="caution">
    <text evidence="5">The sequence shown here is derived from an EMBL/GenBank/DDBJ whole genome shotgun (WGS) entry which is preliminary data.</text>
</comment>
<dbReference type="GO" id="GO:0016787">
    <property type="term" value="F:hydrolase activity"/>
    <property type="evidence" value="ECO:0007669"/>
    <property type="project" value="UniProtKB-KW"/>
</dbReference>
<dbReference type="EC" id="3.1.1.-" evidence="3"/>
<organism evidence="5 6">
    <name type="scientific">Agrocybe pediades</name>
    <dbReference type="NCBI Taxonomy" id="84607"/>
    <lineage>
        <taxon>Eukaryota</taxon>
        <taxon>Fungi</taxon>
        <taxon>Dikarya</taxon>
        <taxon>Basidiomycota</taxon>
        <taxon>Agaricomycotina</taxon>
        <taxon>Agaricomycetes</taxon>
        <taxon>Agaricomycetidae</taxon>
        <taxon>Agaricales</taxon>
        <taxon>Agaricineae</taxon>
        <taxon>Strophariaceae</taxon>
        <taxon>Agrocybe</taxon>
    </lineage>
</organism>
<evidence type="ECO:0000256" key="1">
    <source>
        <dbReference type="ARBA" id="ARBA00005964"/>
    </source>
</evidence>
<keyword evidence="3" id="KW-0732">Signal</keyword>
<dbReference type="InterPro" id="IPR029058">
    <property type="entry name" value="AB_hydrolase_fold"/>
</dbReference>
<dbReference type="InterPro" id="IPR050309">
    <property type="entry name" value="Type-B_Carboxylest/Lipase"/>
</dbReference>
<evidence type="ECO:0000259" key="4">
    <source>
        <dbReference type="Pfam" id="PF00135"/>
    </source>
</evidence>
<dbReference type="InterPro" id="IPR002018">
    <property type="entry name" value="CarbesteraseB"/>
</dbReference>